<dbReference type="OrthoDB" id="9815044at2"/>
<feature type="domain" description="Radical SAM core" evidence="6">
    <location>
        <begin position="180"/>
        <end position="416"/>
    </location>
</feature>
<evidence type="ECO:0000256" key="2">
    <source>
        <dbReference type="ARBA" id="ARBA00022691"/>
    </source>
</evidence>
<dbReference type="Pfam" id="PF04055">
    <property type="entry name" value="Radical_SAM"/>
    <property type="match status" value="1"/>
</dbReference>
<keyword evidence="2" id="KW-0949">S-adenosyl-L-methionine</keyword>
<dbReference type="InterPro" id="IPR007197">
    <property type="entry name" value="rSAM"/>
</dbReference>
<comment type="cofactor">
    <cofactor evidence="1">
        <name>[4Fe-4S] cluster</name>
        <dbReference type="ChEBI" id="CHEBI:49883"/>
    </cofactor>
</comment>
<keyword evidence="5" id="KW-0411">Iron-sulfur</keyword>
<evidence type="ECO:0000313" key="7">
    <source>
        <dbReference type="EMBL" id="AFA47205.1"/>
    </source>
</evidence>
<evidence type="ECO:0000259" key="6">
    <source>
        <dbReference type="PROSITE" id="PS51918"/>
    </source>
</evidence>
<dbReference type="Gene3D" id="3.40.50.280">
    <property type="entry name" value="Cobalamin-binding domain"/>
    <property type="match status" value="1"/>
</dbReference>
<dbReference type="Proteomes" id="UP000007177">
    <property type="component" value="Chromosome"/>
</dbReference>
<dbReference type="PROSITE" id="PS51918">
    <property type="entry name" value="RADICAL_SAM"/>
    <property type="match status" value="1"/>
</dbReference>
<accession>H6LHM6</accession>
<organism evidence="7 8">
    <name type="scientific">Acetobacterium woodii (strain ATCC 29683 / DSM 1030 / JCM 2381 / KCTC 1655 / WB1)</name>
    <dbReference type="NCBI Taxonomy" id="931626"/>
    <lineage>
        <taxon>Bacteria</taxon>
        <taxon>Bacillati</taxon>
        <taxon>Bacillota</taxon>
        <taxon>Clostridia</taxon>
        <taxon>Eubacteriales</taxon>
        <taxon>Eubacteriaceae</taxon>
        <taxon>Acetobacterium</taxon>
    </lineage>
</organism>
<reference evidence="8" key="1">
    <citation type="submission" date="2011-07" db="EMBL/GenBank/DDBJ databases">
        <title>Complete genome sequence of Acetobacterium woodii.</title>
        <authorList>
            <person name="Poehlein A."/>
            <person name="Schmidt S."/>
            <person name="Kaster A.-K."/>
            <person name="Goenrich M."/>
            <person name="Vollmers J."/>
            <person name="Thuermer A."/>
            <person name="Gottschalk G."/>
            <person name="Thauer R.K."/>
            <person name="Daniel R."/>
            <person name="Mueller V."/>
        </authorList>
    </citation>
    <scope>NUCLEOTIDE SEQUENCE [LARGE SCALE GENOMIC DNA]</scope>
    <source>
        <strain evidence="8">ATCC 29683 / DSM 1030 / JCM 2381 / KCTC 1655 / WB1</strain>
    </source>
</reference>
<dbReference type="InterPro" id="IPR034466">
    <property type="entry name" value="Methyltransferase_Class_B"/>
</dbReference>
<evidence type="ECO:0000313" key="8">
    <source>
        <dbReference type="Proteomes" id="UP000007177"/>
    </source>
</evidence>
<keyword evidence="7" id="KW-0808">Transferase</keyword>
<dbReference type="GO" id="GO:0016740">
    <property type="term" value="F:transferase activity"/>
    <property type="evidence" value="ECO:0007669"/>
    <property type="project" value="UniProtKB-KW"/>
</dbReference>
<dbReference type="Gene3D" id="3.80.30.20">
    <property type="entry name" value="tm_1862 like domain"/>
    <property type="match status" value="1"/>
</dbReference>
<dbReference type="InterPro" id="IPR023404">
    <property type="entry name" value="rSAM_horseshoe"/>
</dbReference>
<dbReference type="KEGG" id="awo:Awo_c04040"/>
<dbReference type="GO" id="GO:0046872">
    <property type="term" value="F:metal ion binding"/>
    <property type="evidence" value="ECO:0007669"/>
    <property type="project" value="UniProtKB-KW"/>
</dbReference>
<reference evidence="7 8" key="2">
    <citation type="journal article" date="2012" name="PLoS ONE">
        <title>An ancient pathway combining carbon dioxide fixation with the generation and utilization of a sodium ion gradient for ATP synthesis.</title>
        <authorList>
            <person name="Poehlein A."/>
            <person name="Schmidt S."/>
            <person name="Kaster A.K."/>
            <person name="Goenrich M."/>
            <person name="Vollmers J."/>
            <person name="Thurmer A."/>
            <person name="Bertsch J."/>
            <person name="Schuchmann K."/>
            <person name="Voigt B."/>
            <person name="Hecker M."/>
            <person name="Daniel R."/>
            <person name="Thauer R.K."/>
            <person name="Gottschalk G."/>
            <person name="Muller V."/>
        </authorList>
    </citation>
    <scope>NUCLEOTIDE SEQUENCE [LARGE SCALE GENOMIC DNA]</scope>
    <source>
        <strain evidence="8">ATCC 29683 / DSM 1030 / JCM 2381 / KCTC 1655 / WB1</strain>
    </source>
</reference>
<name>H6LHM6_ACEWD</name>
<dbReference type="AlphaFoldDB" id="H6LHM6"/>
<evidence type="ECO:0000256" key="4">
    <source>
        <dbReference type="ARBA" id="ARBA00023004"/>
    </source>
</evidence>
<gene>
    <name evidence="7" type="ordered locus">Awo_c04040</name>
</gene>
<dbReference type="GO" id="GO:0051539">
    <property type="term" value="F:4 iron, 4 sulfur cluster binding"/>
    <property type="evidence" value="ECO:0007669"/>
    <property type="project" value="UniProtKB-KW"/>
</dbReference>
<dbReference type="eggNOG" id="COG1032">
    <property type="taxonomic scope" value="Bacteria"/>
</dbReference>
<dbReference type="InterPro" id="IPR051198">
    <property type="entry name" value="BchE-like"/>
</dbReference>
<dbReference type="PANTHER" id="PTHR43409">
    <property type="entry name" value="ANAEROBIC MAGNESIUM-PROTOPORPHYRIN IX MONOMETHYL ESTER CYCLASE-RELATED"/>
    <property type="match status" value="1"/>
</dbReference>
<dbReference type="RefSeq" id="WP_014354808.1">
    <property type="nucleotide sequence ID" value="NC_016894.1"/>
</dbReference>
<dbReference type="SUPFAM" id="SSF102114">
    <property type="entry name" value="Radical SAM enzymes"/>
    <property type="match status" value="1"/>
</dbReference>
<dbReference type="CDD" id="cd01335">
    <property type="entry name" value="Radical_SAM"/>
    <property type="match status" value="1"/>
</dbReference>
<keyword evidence="3" id="KW-0479">Metal-binding</keyword>
<sequence>MDFIPQTMIAKPKVLLVYTQRMIRGRTFEMIENLGILTLAAQLNANGFDAKAYTGITTDAVKVIETNKDDLFAVCFYCDFDNRSAVASIIKYLKKNKKFYVLLGGPQTLHMTELDLKTYQADAIIKGEAEESLLIWLNAKIKGTADFVPGEIRPGQNFDYVYLEAFSNYELPRNEDVLNYQERPLLSVITARGCPYRCAFCFEGGNSKQLRMRTAEAVLNEIEVRLKNSYRPRYLFFCDDTFTTNPVRLKKILTGLKKLRQNYDFVWFCEGHSGFLVKHPELISEMIDSGMVRMQIGMESGVEAVLTAYGKQAKPADIRKVVEICYREGLPQLTGNYIIGGAFENQHTLEQTTHEVLELLDLAPGMLDISTTFIMPLPGTQIYQHPENFGIVLEDRECLTAMEDFPVNHTEELSLPEVCMGRSRFITAVSNKMKAQFEKDLIDPKRIRADFNLAFKYGIAAGYLKFIYGKNKLMVQYYQKLFEFKGLLKEWQELNEYQKKTWIIHRSADFSLLDLQTTSSDEIEILSYSGRFNSVEMAEKLKLSAIEMDKQLEKMSRRYLILFAEFI</sequence>
<dbReference type="HOGENOM" id="CLU_021572_4_4_9"/>
<proteinExistence type="predicted"/>
<dbReference type="SFLD" id="SFLDS00029">
    <property type="entry name" value="Radical_SAM"/>
    <property type="match status" value="1"/>
</dbReference>
<dbReference type="PANTHER" id="PTHR43409:SF16">
    <property type="entry name" value="SLR0320 PROTEIN"/>
    <property type="match status" value="1"/>
</dbReference>
<dbReference type="SFLD" id="SFLDG01082">
    <property type="entry name" value="B12-binding_domain_containing"/>
    <property type="match status" value="1"/>
</dbReference>
<dbReference type="InterPro" id="IPR006638">
    <property type="entry name" value="Elp3/MiaA/NifB-like_rSAM"/>
</dbReference>
<dbReference type="SMART" id="SM00729">
    <property type="entry name" value="Elp3"/>
    <property type="match status" value="1"/>
</dbReference>
<dbReference type="GO" id="GO:0005829">
    <property type="term" value="C:cytosol"/>
    <property type="evidence" value="ECO:0007669"/>
    <property type="project" value="TreeGrafter"/>
</dbReference>
<keyword evidence="4" id="KW-0408">Iron</keyword>
<evidence type="ECO:0000256" key="1">
    <source>
        <dbReference type="ARBA" id="ARBA00001966"/>
    </source>
</evidence>
<dbReference type="SFLD" id="SFLDG01123">
    <property type="entry name" value="methyltransferase_(Class_B)"/>
    <property type="match status" value="1"/>
</dbReference>
<dbReference type="STRING" id="931626.Awo_c04040"/>
<dbReference type="EMBL" id="CP002987">
    <property type="protein sequence ID" value="AFA47205.1"/>
    <property type="molecule type" value="Genomic_DNA"/>
</dbReference>
<evidence type="ECO:0000256" key="3">
    <source>
        <dbReference type="ARBA" id="ARBA00022723"/>
    </source>
</evidence>
<keyword evidence="8" id="KW-1185">Reference proteome</keyword>
<dbReference type="InterPro" id="IPR058240">
    <property type="entry name" value="rSAM_sf"/>
</dbReference>
<protein>
    <submittedName>
        <fullName evidence="7">Cobalamin (Vitamin B12)-binding methylthiotransferase</fullName>
    </submittedName>
</protein>
<evidence type="ECO:0000256" key="5">
    <source>
        <dbReference type="ARBA" id="ARBA00023014"/>
    </source>
</evidence>